<feature type="compositionally biased region" description="Basic residues" evidence="1">
    <location>
        <begin position="47"/>
        <end position="59"/>
    </location>
</feature>
<organism evidence="2 3">
    <name type="scientific">Puccinia graminis f. sp. tritici</name>
    <dbReference type="NCBI Taxonomy" id="56615"/>
    <lineage>
        <taxon>Eukaryota</taxon>
        <taxon>Fungi</taxon>
        <taxon>Dikarya</taxon>
        <taxon>Basidiomycota</taxon>
        <taxon>Pucciniomycotina</taxon>
        <taxon>Pucciniomycetes</taxon>
        <taxon>Pucciniales</taxon>
        <taxon>Pucciniaceae</taxon>
        <taxon>Puccinia</taxon>
    </lineage>
</organism>
<evidence type="ECO:0000313" key="2">
    <source>
        <dbReference type="EMBL" id="KAA1099466.1"/>
    </source>
</evidence>
<comment type="caution">
    <text evidence="2">The sequence shown here is derived from an EMBL/GenBank/DDBJ whole genome shotgun (WGS) entry which is preliminary data.</text>
</comment>
<keyword evidence="3" id="KW-1185">Reference proteome</keyword>
<dbReference type="AlphaFoldDB" id="A0A5B0PEM9"/>
<proteinExistence type="predicted"/>
<dbReference type="Proteomes" id="UP000324748">
    <property type="component" value="Unassembled WGS sequence"/>
</dbReference>
<protein>
    <submittedName>
        <fullName evidence="2">Uncharacterized protein</fullName>
    </submittedName>
</protein>
<sequence>MSRWCVRARYHTTHVFQLRPVILRLDEVSFIHIGKSQSAKSPDRVRSPRRVPHRRRRSRQKDTVRLANMKISYCNSIHSVVSRCLRLTVADYAGSWDHVESVWTSSYFKASILFLSEILPAQALTPVFSA</sequence>
<accession>A0A5B0PEM9</accession>
<feature type="region of interest" description="Disordered" evidence="1">
    <location>
        <begin position="39"/>
        <end position="60"/>
    </location>
</feature>
<evidence type="ECO:0000256" key="1">
    <source>
        <dbReference type="SAM" id="MobiDB-lite"/>
    </source>
</evidence>
<dbReference type="EMBL" id="VSWC01000054">
    <property type="protein sequence ID" value="KAA1099466.1"/>
    <property type="molecule type" value="Genomic_DNA"/>
</dbReference>
<name>A0A5B0PEM9_PUCGR</name>
<gene>
    <name evidence="2" type="ORF">PGT21_008282</name>
</gene>
<evidence type="ECO:0000313" key="3">
    <source>
        <dbReference type="Proteomes" id="UP000324748"/>
    </source>
</evidence>
<reference evidence="2 3" key="1">
    <citation type="submission" date="2019-05" db="EMBL/GenBank/DDBJ databases">
        <title>Emergence of the Ug99 lineage of the wheat stem rust pathogen through somatic hybridization.</title>
        <authorList>
            <person name="Li F."/>
            <person name="Upadhyaya N.M."/>
            <person name="Sperschneider J."/>
            <person name="Matny O."/>
            <person name="Nguyen-Phuc H."/>
            <person name="Mago R."/>
            <person name="Raley C."/>
            <person name="Miller M.E."/>
            <person name="Silverstein K.A.T."/>
            <person name="Henningsen E."/>
            <person name="Hirsch C.D."/>
            <person name="Visser B."/>
            <person name="Pretorius Z.A."/>
            <person name="Steffenson B.J."/>
            <person name="Schwessinger B."/>
            <person name="Dodds P.N."/>
            <person name="Figueroa M."/>
        </authorList>
    </citation>
    <scope>NUCLEOTIDE SEQUENCE [LARGE SCALE GENOMIC DNA]</scope>
    <source>
        <strain evidence="2">21-0</strain>
    </source>
</reference>